<sequence>MEISHLFLPPSIRCSQRIGESVWGVYRTPSAVGRRLVPSVSGPRSLRRSTCLPPSAHNTPAPPDGGLREQVQSRGKTEVYPGRTPSSHGRNPEGASDVHQPHWPGPWRPLLHFAPANVSLQASARLAMAWKTSG</sequence>
<evidence type="ECO:0000313" key="2">
    <source>
        <dbReference type="EMBL" id="VCW90881.1"/>
    </source>
</evidence>
<dbReference type="EMBL" id="CYRY02016423">
    <property type="protein sequence ID" value="VCW90881.1"/>
    <property type="molecule type" value="Genomic_DNA"/>
</dbReference>
<dbReference type="AlphaFoldDB" id="A0A9X9Q0Y5"/>
<organism evidence="2 3">
    <name type="scientific">Gulo gulo</name>
    <name type="common">Wolverine</name>
    <name type="synonym">Gluton</name>
    <dbReference type="NCBI Taxonomy" id="48420"/>
    <lineage>
        <taxon>Eukaryota</taxon>
        <taxon>Metazoa</taxon>
        <taxon>Chordata</taxon>
        <taxon>Craniata</taxon>
        <taxon>Vertebrata</taxon>
        <taxon>Euteleostomi</taxon>
        <taxon>Mammalia</taxon>
        <taxon>Eutheria</taxon>
        <taxon>Laurasiatheria</taxon>
        <taxon>Carnivora</taxon>
        <taxon>Caniformia</taxon>
        <taxon>Musteloidea</taxon>
        <taxon>Mustelidae</taxon>
        <taxon>Guloninae</taxon>
        <taxon>Gulo</taxon>
    </lineage>
</organism>
<evidence type="ECO:0000256" key="1">
    <source>
        <dbReference type="SAM" id="MobiDB-lite"/>
    </source>
</evidence>
<protein>
    <submittedName>
        <fullName evidence="2">Uncharacterized protein</fullName>
    </submittedName>
</protein>
<dbReference type="Proteomes" id="UP000269945">
    <property type="component" value="Unassembled WGS sequence"/>
</dbReference>
<gene>
    <name evidence="2" type="ORF">BN2614_LOCUS1</name>
</gene>
<comment type="caution">
    <text evidence="2">The sequence shown here is derived from an EMBL/GenBank/DDBJ whole genome shotgun (WGS) entry which is preliminary data.</text>
</comment>
<feature type="region of interest" description="Disordered" evidence="1">
    <location>
        <begin position="35"/>
        <end position="107"/>
    </location>
</feature>
<keyword evidence="3" id="KW-1185">Reference proteome</keyword>
<evidence type="ECO:0000313" key="3">
    <source>
        <dbReference type="Proteomes" id="UP000269945"/>
    </source>
</evidence>
<name>A0A9X9Q0Y5_GULGU</name>
<accession>A0A9X9Q0Y5</accession>
<proteinExistence type="predicted"/>
<reference evidence="2 3" key="1">
    <citation type="submission" date="2018-10" db="EMBL/GenBank/DDBJ databases">
        <authorList>
            <person name="Ekblom R."/>
            <person name="Jareborg N."/>
        </authorList>
    </citation>
    <scope>NUCLEOTIDE SEQUENCE [LARGE SCALE GENOMIC DNA]</scope>
    <source>
        <tissue evidence="2">Muscle</tissue>
    </source>
</reference>